<organism evidence="1 2">
    <name type="scientific">[Eubacterium] siraeum</name>
    <dbReference type="NCBI Taxonomy" id="39492"/>
    <lineage>
        <taxon>Bacteria</taxon>
        <taxon>Bacillati</taxon>
        <taxon>Bacillota</taxon>
        <taxon>Clostridia</taxon>
        <taxon>Eubacteriales</taxon>
        <taxon>Oscillospiraceae</taxon>
        <taxon>Oscillospiraceae incertae sedis</taxon>
    </lineage>
</organism>
<gene>
    <name evidence="1" type="ORF">PNE09_00155</name>
</gene>
<sequence>MKKIVSVIIALSVTVTALAVIIDKLYKKALSGMSAATDNFRS</sequence>
<comment type="caution">
    <text evidence="1">The sequence shown here is derived from an EMBL/GenBank/DDBJ whole genome shotgun (WGS) entry which is preliminary data.</text>
</comment>
<evidence type="ECO:0000313" key="1">
    <source>
        <dbReference type="EMBL" id="MDB8002469.1"/>
    </source>
</evidence>
<protein>
    <submittedName>
        <fullName evidence="1">Uncharacterized protein</fullName>
    </submittedName>
</protein>
<evidence type="ECO:0000313" key="2">
    <source>
        <dbReference type="Proteomes" id="UP001210809"/>
    </source>
</evidence>
<dbReference type="Proteomes" id="UP001210809">
    <property type="component" value="Unassembled WGS sequence"/>
</dbReference>
<proteinExistence type="predicted"/>
<accession>A0AAW6CVN2</accession>
<reference evidence="1" key="1">
    <citation type="submission" date="2023-01" db="EMBL/GenBank/DDBJ databases">
        <title>Human gut microbiome strain richness.</title>
        <authorList>
            <person name="Chen-Liaw A."/>
        </authorList>
    </citation>
    <scope>NUCLEOTIDE SEQUENCE</scope>
    <source>
        <strain evidence="1">1001283st1_G1_1001283B150217_161031</strain>
    </source>
</reference>
<dbReference type="AlphaFoldDB" id="A0AAW6CVN2"/>
<dbReference type="EMBL" id="JAQLXW010000001">
    <property type="protein sequence ID" value="MDB8002469.1"/>
    <property type="molecule type" value="Genomic_DNA"/>
</dbReference>
<name>A0AAW6CVN2_9FIRM</name>